<gene>
    <name evidence="7" type="ORF">FuLiV2_gp5</name>
</gene>
<keyword evidence="8" id="KW-1185">Reference proteome</keyword>
<evidence type="ECO:0000256" key="4">
    <source>
        <dbReference type="PROSITE-ProRule" id="PRU00723"/>
    </source>
</evidence>
<dbReference type="GO" id="GO:0008270">
    <property type="term" value="F:zinc ion binding"/>
    <property type="evidence" value="ECO:0007669"/>
    <property type="project" value="UniProtKB-KW"/>
</dbReference>
<feature type="domain" description="C3H1-type" evidence="6">
    <location>
        <begin position="86"/>
        <end position="114"/>
    </location>
</feature>
<accession>A0A8K1XHI5</accession>
<evidence type="ECO:0000256" key="1">
    <source>
        <dbReference type="ARBA" id="ARBA00022723"/>
    </source>
</evidence>
<dbReference type="InterPro" id="IPR036855">
    <property type="entry name" value="Znf_CCCH_sf"/>
</dbReference>
<evidence type="ECO:0000313" key="8">
    <source>
        <dbReference type="Proteomes" id="UP001264633"/>
    </source>
</evidence>
<evidence type="ECO:0000256" key="3">
    <source>
        <dbReference type="ARBA" id="ARBA00022833"/>
    </source>
</evidence>
<keyword evidence="1 4" id="KW-0479">Metal-binding</keyword>
<keyword evidence="3 4" id="KW-0862">Zinc</keyword>
<name>A0A8K1XHI5_9MONO</name>
<proteinExistence type="predicted"/>
<organism evidence="7 8">
    <name type="scientific">Hangzhou lispivirus 1</name>
    <dbReference type="NCBI Taxonomy" id="2905568"/>
    <lineage>
        <taxon>Viruses</taxon>
        <taxon>Riboviria</taxon>
        <taxon>Orthornavirae</taxon>
        <taxon>Negarnaviricota</taxon>
        <taxon>Haploviricotina</taxon>
        <taxon>Monjiviricetes</taxon>
        <taxon>Mononegavirales</taxon>
        <taxon>Lispiviridae</taxon>
        <taxon>Robevirus</taxon>
        <taxon>Robevirus hanzense</taxon>
    </lineage>
</organism>
<dbReference type="Proteomes" id="UP001264633">
    <property type="component" value="Segment"/>
</dbReference>
<feature type="region of interest" description="Disordered" evidence="5">
    <location>
        <begin position="40"/>
        <end position="85"/>
    </location>
</feature>
<evidence type="ECO:0000259" key="6">
    <source>
        <dbReference type="PROSITE" id="PS50103"/>
    </source>
</evidence>
<dbReference type="EMBL" id="MZ209712">
    <property type="protein sequence ID" value="UHR49717.1"/>
    <property type="molecule type" value="Viral_cRNA"/>
</dbReference>
<evidence type="ECO:0000256" key="2">
    <source>
        <dbReference type="ARBA" id="ARBA00022771"/>
    </source>
</evidence>
<feature type="region of interest" description="Disordered" evidence="5">
    <location>
        <begin position="1"/>
        <end position="28"/>
    </location>
</feature>
<reference evidence="7" key="1">
    <citation type="submission" date="2021-05" db="EMBL/GenBank/DDBJ databases">
        <authorList>
            <person name="Feng G."/>
        </authorList>
    </citation>
    <scope>NUCLEOTIDE SEQUENCE</scope>
    <source>
        <strain evidence="7">QCYXFY8</strain>
    </source>
</reference>
<feature type="zinc finger region" description="C3H1-type" evidence="4">
    <location>
        <begin position="86"/>
        <end position="114"/>
    </location>
</feature>
<dbReference type="InterPro" id="IPR000571">
    <property type="entry name" value="Znf_CCCH"/>
</dbReference>
<sequence>MSGKDDKSPVAKTESPTQTSRTIKGETYFKLPNETEEVFLNRVLESVDKEPNQTGTKPKPKKQPPRGRGRSKSREPNRPSSSAEGKISKDFCKYYEESGFCMKGVSCPYPHNYNRPLSTCELRKSLDVICAQLAKVRLNQGELRNIIDKQGLDISNQISNLTSELKKLGLTSKDAVQIPHGDRQSIKNRVSKYVKKPEYKF</sequence>
<dbReference type="PROSITE" id="PS50103">
    <property type="entry name" value="ZF_C3H1"/>
    <property type="match status" value="1"/>
</dbReference>
<keyword evidence="2 4" id="KW-0863">Zinc-finger</keyword>
<evidence type="ECO:0000313" key="7">
    <source>
        <dbReference type="EMBL" id="UHR49717.1"/>
    </source>
</evidence>
<feature type="compositionally biased region" description="Basic residues" evidence="5">
    <location>
        <begin position="58"/>
        <end position="71"/>
    </location>
</feature>
<dbReference type="SUPFAM" id="SSF90229">
    <property type="entry name" value="CCCH zinc finger"/>
    <property type="match status" value="1"/>
</dbReference>
<protein>
    <recommendedName>
        <fullName evidence="6">C3H1-type domain-containing protein</fullName>
    </recommendedName>
</protein>
<evidence type="ECO:0000256" key="5">
    <source>
        <dbReference type="SAM" id="MobiDB-lite"/>
    </source>
</evidence>